<dbReference type="EMBL" id="CP108110">
    <property type="protein sequence ID" value="WUQ82448.1"/>
    <property type="molecule type" value="Genomic_DNA"/>
</dbReference>
<dbReference type="EC" id="3.5.1.4" evidence="4"/>
<dbReference type="InterPro" id="IPR020556">
    <property type="entry name" value="Amidase_CS"/>
</dbReference>
<dbReference type="Proteomes" id="UP001432222">
    <property type="component" value="Chromosome"/>
</dbReference>
<name>A0ABZ1TUP2_9ACTN</name>
<feature type="compositionally biased region" description="Basic and acidic residues" evidence="2">
    <location>
        <begin position="68"/>
        <end position="84"/>
    </location>
</feature>
<dbReference type="SUPFAM" id="SSF75304">
    <property type="entry name" value="Amidase signature (AS) enzymes"/>
    <property type="match status" value="1"/>
</dbReference>
<dbReference type="Gene3D" id="3.90.1300.10">
    <property type="entry name" value="Amidase signature (AS) domain"/>
    <property type="match status" value="1"/>
</dbReference>
<feature type="domain" description="Amidase" evidence="3">
    <location>
        <begin position="72"/>
        <end position="466"/>
    </location>
</feature>
<feature type="region of interest" description="Disordered" evidence="2">
    <location>
        <begin position="62"/>
        <end position="115"/>
    </location>
</feature>
<dbReference type="PANTHER" id="PTHR11895">
    <property type="entry name" value="TRANSAMIDASE"/>
    <property type="match status" value="1"/>
</dbReference>
<gene>
    <name evidence="4" type="ORF">OHA16_05345</name>
</gene>
<reference evidence="4" key="1">
    <citation type="submission" date="2022-10" db="EMBL/GenBank/DDBJ databases">
        <title>The complete genomes of actinobacterial strains from the NBC collection.</title>
        <authorList>
            <person name="Joergensen T.S."/>
            <person name="Alvarez Arevalo M."/>
            <person name="Sterndorff E.B."/>
            <person name="Faurdal D."/>
            <person name="Vuksanovic O."/>
            <person name="Mourched A.-S."/>
            <person name="Charusanti P."/>
            <person name="Shaw S."/>
            <person name="Blin K."/>
            <person name="Weber T."/>
        </authorList>
    </citation>
    <scope>NUCLEOTIDE SEQUENCE</scope>
    <source>
        <strain evidence="4">NBC_00222</strain>
    </source>
</reference>
<organism evidence="4 5">
    <name type="scientific">Kitasatospora purpeofusca</name>
    <dbReference type="NCBI Taxonomy" id="67352"/>
    <lineage>
        <taxon>Bacteria</taxon>
        <taxon>Bacillati</taxon>
        <taxon>Actinomycetota</taxon>
        <taxon>Actinomycetes</taxon>
        <taxon>Kitasatosporales</taxon>
        <taxon>Streptomycetaceae</taxon>
        <taxon>Kitasatospora</taxon>
    </lineage>
</organism>
<dbReference type="NCBIfam" id="NF005899">
    <property type="entry name" value="PRK07869.1"/>
    <property type="match status" value="1"/>
</dbReference>
<proteinExistence type="inferred from homology"/>
<dbReference type="InterPro" id="IPR023631">
    <property type="entry name" value="Amidase_dom"/>
</dbReference>
<accession>A0ABZ1TUP2</accession>
<dbReference type="InterPro" id="IPR036928">
    <property type="entry name" value="AS_sf"/>
</dbReference>
<dbReference type="PROSITE" id="PS00571">
    <property type="entry name" value="AMIDASES"/>
    <property type="match status" value="1"/>
</dbReference>
<evidence type="ECO:0000259" key="3">
    <source>
        <dbReference type="Pfam" id="PF01425"/>
    </source>
</evidence>
<keyword evidence="4" id="KW-0378">Hydrolase</keyword>
<dbReference type="InterPro" id="IPR000120">
    <property type="entry name" value="Amidase"/>
</dbReference>
<evidence type="ECO:0000256" key="2">
    <source>
        <dbReference type="SAM" id="MobiDB-lite"/>
    </source>
</evidence>
<comment type="similarity">
    <text evidence="1">Belongs to the amidase family.</text>
</comment>
<dbReference type="PANTHER" id="PTHR11895:SF7">
    <property type="entry name" value="GLUTAMYL-TRNA(GLN) AMIDOTRANSFERASE SUBUNIT A, MITOCHONDRIAL"/>
    <property type="match status" value="1"/>
</dbReference>
<dbReference type="GO" id="GO:0004040">
    <property type="term" value="F:amidase activity"/>
    <property type="evidence" value="ECO:0007669"/>
    <property type="project" value="UniProtKB-EC"/>
</dbReference>
<sequence length="483" mass="50846">MADERVHAYADDALGEHDAVALAALVRAGEVGPAELAAAAAARAERVDAALAPVAFAAYGRPHGAEGSAKDGSAKDRSAKDGSAKDAPLYGVPSYLKDNTDLRGMPTGQGSSAYRARPARRSAGFAEQFLGTGLGVLGKTRLPEFGLNASTEYASARPVRNPWRTSHSPGASSGGAAALVASGVVPIAHANDGGGSIRIPAACCGLVGLKPTRGRVVPNAQGRRLPVDLVTDGVLTRSVRDTAAFFAAAERHYRNPALPPLGLVEGPGTRRLRIGLVVDSPVAPSDAATRAAVEATAARLEALGHEVTPAVMPFGEEFSRDFVLYWGYIAFLIATTGRLTIDPGFRANRLDGLTTGLRRLFHREFRRVPGVVRRLRRTEETYAAMFRTHDAVLSPVLAHVAPPIGYLSPNVAFEELIDRLTRYVAITPVNNVTGGPAIALPTGASADGLPVGVHLSAAHGEERVLLELAFALEADRPWRRIQD</sequence>
<dbReference type="RefSeq" id="WP_328953511.1">
    <property type="nucleotide sequence ID" value="NZ_CP108110.1"/>
</dbReference>
<evidence type="ECO:0000313" key="5">
    <source>
        <dbReference type="Proteomes" id="UP001432222"/>
    </source>
</evidence>
<evidence type="ECO:0000313" key="4">
    <source>
        <dbReference type="EMBL" id="WUQ82448.1"/>
    </source>
</evidence>
<protein>
    <submittedName>
        <fullName evidence="4">Amidase</fullName>
        <ecNumber evidence="4">3.5.1.4</ecNumber>
    </submittedName>
</protein>
<keyword evidence="5" id="KW-1185">Reference proteome</keyword>
<evidence type="ECO:0000256" key="1">
    <source>
        <dbReference type="ARBA" id="ARBA00009199"/>
    </source>
</evidence>
<dbReference type="Pfam" id="PF01425">
    <property type="entry name" value="Amidase"/>
    <property type="match status" value="1"/>
</dbReference>